<protein>
    <submittedName>
        <fullName evidence="5">FadR family transcriptional regulator</fullName>
    </submittedName>
</protein>
<dbReference type="Pfam" id="PF07729">
    <property type="entry name" value="FCD"/>
    <property type="match status" value="1"/>
</dbReference>
<keyword evidence="3" id="KW-0804">Transcription</keyword>
<dbReference type="Gene3D" id="1.20.120.530">
    <property type="entry name" value="GntR ligand-binding domain-like"/>
    <property type="match status" value="1"/>
</dbReference>
<sequence>MAKITETGDAPQSLVDTVADKVVDHIRTNALAPGAPLPSESAFAVEAGASRAVAREAFRSLAALRLIDVGNGRRARVAPADGSAIGRMIDHCVYTNQLSIQQIFDVRRTIELRTAALASLRRSDQEADEICAIADRMKRSFAATGDVMELDISFHAAVARASRNPLFALLITSFASVTRQNWAIGWAARPTDAERMGSIEGHGAIAVAIRRGDARAAEKAMADHFDLTVRALLTAGVI</sequence>
<dbReference type="Gene3D" id="1.10.10.10">
    <property type="entry name" value="Winged helix-like DNA-binding domain superfamily/Winged helix DNA-binding domain"/>
    <property type="match status" value="1"/>
</dbReference>
<organism evidence="5 6">
    <name type="scientific">Mesorhizobium opportunistum</name>
    <dbReference type="NCBI Taxonomy" id="593909"/>
    <lineage>
        <taxon>Bacteria</taxon>
        <taxon>Pseudomonadati</taxon>
        <taxon>Pseudomonadota</taxon>
        <taxon>Alphaproteobacteria</taxon>
        <taxon>Hyphomicrobiales</taxon>
        <taxon>Phyllobacteriaceae</taxon>
        <taxon>Mesorhizobium</taxon>
    </lineage>
</organism>
<dbReference type="SMART" id="SM00895">
    <property type="entry name" value="FCD"/>
    <property type="match status" value="1"/>
</dbReference>
<proteinExistence type="predicted"/>
<feature type="domain" description="HTH gntR-type" evidence="4">
    <location>
        <begin position="12"/>
        <end position="80"/>
    </location>
</feature>
<dbReference type="SMART" id="SM00345">
    <property type="entry name" value="HTH_GNTR"/>
    <property type="match status" value="1"/>
</dbReference>
<keyword evidence="2" id="KW-0238">DNA-binding</keyword>
<dbReference type="Pfam" id="PF00392">
    <property type="entry name" value="GntR"/>
    <property type="match status" value="1"/>
</dbReference>
<dbReference type="InterPro" id="IPR036390">
    <property type="entry name" value="WH_DNA-bd_sf"/>
</dbReference>
<gene>
    <name evidence="5" type="ORF">NKI33_11335</name>
</gene>
<dbReference type="PANTHER" id="PTHR43537:SF5">
    <property type="entry name" value="UXU OPERON TRANSCRIPTIONAL REGULATOR"/>
    <property type="match status" value="1"/>
</dbReference>
<dbReference type="SUPFAM" id="SSF46785">
    <property type="entry name" value="Winged helix' DNA-binding domain"/>
    <property type="match status" value="1"/>
</dbReference>
<dbReference type="RefSeq" id="WP_352569382.1">
    <property type="nucleotide sequence ID" value="NZ_JAMYMY010000032.1"/>
</dbReference>
<dbReference type="InterPro" id="IPR008920">
    <property type="entry name" value="TF_FadR/GntR_C"/>
</dbReference>
<dbReference type="InterPro" id="IPR000524">
    <property type="entry name" value="Tscrpt_reg_HTH_GntR"/>
</dbReference>
<dbReference type="InterPro" id="IPR011711">
    <property type="entry name" value="GntR_C"/>
</dbReference>
<evidence type="ECO:0000259" key="4">
    <source>
        <dbReference type="PROSITE" id="PS50949"/>
    </source>
</evidence>
<dbReference type="EMBL" id="JAMYPJ010000012">
    <property type="protein sequence ID" value="MER8933557.1"/>
    <property type="molecule type" value="Genomic_DNA"/>
</dbReference>
<evidence type="ECO:0000256" key="3">
    <source>
        <dbReference type="ARBA" id="ARBA00023163"/>
    </source>
</evidence>
<comment type="caution">
    <text evidence="5">The sequence shown here is derived from an EMBL/GenBank/DDBJ whole genome shotgun (WGS) entry which is preliminary data.</text>
</comment>
<evidence type="ECO:0000256" key="2">
    <source>
        <dbReference type="ARBA" id="ARBA00023125"/>
    </source>
</evidence>
<dbReference type="PANTHER" id="PTHR43537">
    <property type="entry name" value="TRANSCRIPTIONAL REGULATOR, GNTR FAMILY"/>
    <property type="match status" value="1"/>
</dbReference>
<keyword evidence="6" id="KW-1185">Reference proteome</keyword>
<dbReference type="InterPro" id="IPR036388">
    <property type="entry name" value="WH-like_DNA-bd_sf"/>
</dbReference>
<dbReference type="Proteomes" id="UP001464387">
    <property type="component" value="Unassembled WGS sequence"/>
</dbReference>
<reference evidence="5 6" key="1">
    <citation type="journal article" date="2024" name="Proc. Natl. Acad. Sci. U.S.A.">
        <title>The evolutionary genomics of adaptation to stress in wild rhizobium bacteria.</title>
        <authorList>
            <person name="Kehlet-Delgado H."/>
            <person name="Montoya A.P."/>
            <person name="Jensen K.T."/>
            <person name="Wendlandt C.E."/>
            <person name="Dexheimer C."/>
            <person name="Roberts M."/>
            <person name="Torres Martinez L."/>
            <person name="Friesen M.L."/>
            <person name="Griffitts J.S."/>
            <person name="Porter S.S."/>
        </authorList>
    </citation>
    <scope>NUCLEOTIDE SEQUENCE [LARGE SCALE GENOMIC DNA]</scope>
    <source>
        <strain evidence="5 6">M0729</strain>
    </source>
</reference>
<evidence type="ECO:0000313" key="5">
    <source>
        <dbReference type="EMBL" id="MER8933557.1"/>
    </source>
</evidence>
<dbReference type="SUPFAM" id="SSF48008">
    <property type="entry name" value="GntR ligand-binding domain-like"/>
    <property type="match status" value="1"/>
</dbReference>
<name>A0ABV1YF08_9HYPH</name>
<keyword evidence="1" id="KW-0805">Transcription regulation</keyword>
<accession>A0ABV1YF08</accession>
<evidence type="ECO:0000313" key="6">
    <source>
        <dbReference type="Proteomes" id="UP001464387"/>
    </source>
</evidence>
<evidence type="ECO:0000256" key="1">
    <source>
        <dbReference type="ARBA" id="ARBA00023015"/>
    </source>
</evidence>
<dbReference type="PROSITE" id="PS50949">
    <property type="entry name" value="HTH_GNTR"/>
    <property type="match status" value="1"/>
</dbReference>